<comment type="caution">
    <text evidence="1">The sequence shown here is derived from an EMBL/GenBank/DDBJ whole genome shotgun (WGS) entry which is preliminary data.</text>
</comment>
<dbReference type="EMBL" id="BAAADO010000012">
    <property type="protein sequence ID" value="GAA0504480.1"/>
    <property type="molecule type" value="Genomic_DNA"/>
</dbReference>
<reference evidence="1 2" key="1">
    <citation type="journal article" date="2019" name="Int. J. Syst. Evol. Microbiol.">
        <title>The Global Catalogue of Microorganisms (GCM) 10K type strain sequencing project: providing services to taxonomists for standard genome sequencing and annotation.</title>
        <authorList>
            <consortium name="The Broad Institute Genomics Platform"/>
            <consortium name="The Broad Institute Genome Sequencing Center for Infectious Disease"/>
            <person name="Wu L."/>
            <person name="Ma J."/>
        </authorList>
    </citation>
    <scope>NUCLEOTIDE SEQUENCE [LARGE SCALE GENOMIC DNA]</scope>
    <source>
        <strain evidence="1 2">JCM 12389</strain>
    </source>
</reference>
<sequence>MKTENSSSRTVRNSYDEVYSELGEQIQKVLEEPIMKAFLEEPDNVKLLNNVIEFPTELNCNELDEAFRYYYQKARMMKYLITLIRIYSIDYDKKHRKLSERFPLIVDKPLGDEEEGETLGSLLAVEHPNFEEMYVNHNAHDLGDYVTSTMLYYAIDVLTEKQRSVIKLFYVDNLL</sequence>
<keyword evidence="2" id="KW-1185">Reference proteome</keyword>
<proteinExistence type="predicted"/>
<protein>
    <submittedName>
        <fullName evidence="1">Uncharacterized protein</fullName>
    </submittedName>
</protein>
<gene>
    <name evidence="1" type="ORF">GCM10008986_35030</name>
</gene>
<evidence type="ECO:0000313" key="2">
    <source>
        <dbReference type="Proteomes" id="UP001500880"/>
    </source>
</evidence>
<organism evidence="1 2">
    <name type="scientific">Salinibacillus aidingensis</name>
    <dbReference type="NCBI Taxonomy" id="237684"/>
    <lineage>
        <taxon>Bacteria</taxon>
        <taxon>Bacillati</taxon>
        <taxon>Bacillota</taxon>
        <taxon>Bacilli</taxon>
        <taxon>Bacillales</taxon>
        <taxon>Bacillaceae</taxon>
        <taxon>Salinibacillus</taxon>
    </lineage>
</organism>
<accession>A0ABN1BU62</accession>
<name>A0ABN1BU62_9BACI</name>
<evidence type="ECO:0000313" key="1">
    <source>
        <dbReference type="EMBL" id="GAA0504480.1"/>
    </source>
</evidence>
<dbReference type="RefSeq" id="WP_343844053.1">
    <property type="nucleotide sequence ID" value="NZ_BAAADO010000012.1"/>
</dbReference>
<dbReference type="Proteomes" id="UP001500880">
    <property type="component" value="Unassembled WGS sequence"/>
</dbReference>